<name>A0A5E6UCJ5_PSEFL</name>
<feature type="transmembrane region" description="Helical" evidence="6">
    <location>
        <begin position="39"/>
        <end position="55"/>
    </location>
</feature>
<evidence type="ECO:0000313" key="8">
    <source>
        <dbReference type="EMBL" id="VVN03272.1"/>
    </source>
</evidence>
<keyword evidence="3 6" id="KW-0812">Transmembrane</keyword>
<dbReference type="GO" id="GO:0000271">
    <property type="term" value="P:polysaccharide biosynthetic process"/>
    <property type="evidence" value="ECO:0007669"/>
    <property type="project" value="InterPro"/>
</dbReference>
<feature type="domain" description="GtrA/DPMS transmembrane" evidence="7">
    <location>
        <begin position="11"/>
        <end position="124"/>
    </location>
</feature>
<dbReference type="InterPro" id="IPR051401">
    <property type="entry name" value="GtrA_CellWall_Glycosyl"/>
</dbReference>
<evidence type="ECO:0000256" key="1">
    <source>
        <dbReference type="ARBA" id="ARBA00004141"/>
    </source>
</evidence>
<feature type="transmembrane region" description="Helical" evidence="6">
    <location>
        <begin position="98"/>
        <end position="123"/>
    </location>
</feature>
<keyword evidence="5 6" id="KW-0472">Membrane</keyword>
<evidence type="ECO:0000256" key="2">
    <source>
        <dbReference type="ARBA" id="ARBA00009399"/>
    </source>
</evidence>
<evidence type="ECO:0000256" key="5">
    <source>
        <dbReference type="ARBA" id="ARBA00023136"/>
    </source>
</evidence>
<evidence type="ECO:0000259" key="7">
    <source>
        <dbReference type="Pfam" id="PF04138"/>
    </source>
</evidence>
<sequence length="128" mass="14645">MKHQQFHQLIRYICVGLISNATGYAIYLFLTYLGLSPKLAMSLLYITIAGFSFFGNKKITFMYNGHFWGAGMRYVVAHLIGYLINLAILIFFSDHLGYNHAIVQATAIIVIAMYLFIALKFFVFRRTA</sequence>
<feature type="transmembrane region" description="Helical" evidence="6">
    <location>
        <begin position="75"/>
        <end position="92"/>
    </location>
</feature>
<dbReference type="Proteomes" id="UP000327167">
    <property type="component" value="Unassembled WGS sequence"/>
</dbReference>
<comment type="subcellular location">
    <subcellularLocation>
        <location evidence="1">Membrane</location>
        <topology evidence="1">Multi-pass membrane protein</topology>
    </subcellularLocation>
</comment>
<proteinExistence type="inferred from homology"/>
<accession>A0A5E6UCJ5</accession>
<dbReference type="Pfam" id="PF04138">
    <property type="entry name" value="GtrA_DPMS_TM"/>
    <property type="match status" value="1"/>
</dbReference>
<reference evidence="8 9" key="1">
    <citation type="submission" date="2019-09" db="EMBL/GenBank/DDBJ databases">
        <authorList>
            <person name="Chandra G."/>
            <person name="Truman W A."/>
        </authorList>
    </citation>
    <scope>NUCLEOTIDE SEQUENCE [LARGE SCALE GENOMIC DNA]</scope>
    <source>
        <strain evidence="8">PS655</strain>
    </source>
</reference>
<gene>
    <name evidence="8" type="ORF">PS655_03455</name>
</gene>
<dbReference type="EMBL" id="CABVHJ010000010">
    <property type="protein sequence ID" value="VVN03272.1"/>
    <property type="molecule type" value="Genomic_DNA"/>
</dbReference>
<dbReference type="PANTHER" id="PTHR38459">
    <property type="entry name" value="PROPHAGE BACTOPRENOL-LINKED GLUCOSE TRANSLOCASE HOMOLOG"/>
    <property type="match status" value="1"/>
</dbReference>
<evidence type="ECO:0000313" key="9">
    <source>
        <dbReference type="Proteomes" id="UP000327167"/>
    </source>
</evidence>
<protein>
    <recommendedName>
        <fullName evidence="7">GtrA/DPMS transmembrane domain-containing protein</fullName>
    </recommendedName>
</protein>
<dbReference type="AlphaFoldDB" id="A0A5E6UCJ5"/>
<feature type="transmembrane region" description="Helical" evidence="6">
    <location>
        <begin position="12"/>
        <end position="33"/>
    </location>
</feature>
<dbReference type="RefSeq" id="WP_150651187.1">
    <property type="nucleotide sequence ID" value="NZ_CABVHJ010000010.1"/>
</dbReference>
<evidence type="ECO:0000256" key="3">
    <source>
        <dbReference type="ARBA" id="ARBA00022692"/>
    </source>
</evidence>
<keyword evidence="4 6" id="KW-1133">Transmembrane helix</keyword>
<dbReference type="GO" id="GO:0005886">
    <property type="term" value="C:plasma membrane"/>
    <property type="evidence" value="ECO:0007669"/>
    <property type="project" value="TreeGrafter"/>
</dbReference>
<dbReference type="PANTHER" id="PTHR38459:SF1">
    <property type="entry name" value="PROPHAGE BACTOPRENOL-LINKED GLUCOSE TRANSLOCASE HOMOLOG"/>
    <property type="match status" value="1"/>
</dbReference>
<evidence type="ECO:0000256" key="6">
    <source>
        <dbReference type="SAM" id="Phobius"/>
    </source>
</evidence>
<organism evidence="8 9">
    <name type="scientific">Pseudomonas fluorescens</name>
    <dbReference type="NCBI Taxonomy" id="294"/>
    <lineage>
        <taxon>Bacteria</taxon>
        <taxon>Pseudomonadati</taxon>
        <taxon>Pseudomonadota</taxon>
        <taxon>Gammaproteobacteria</taxon>
        <taxon>Pseudomonadales</taxon>
        <taxon>Pseudomonadaceae</taxon>
        <taxon>Pseudomonas</taxon>
    </lineage>
</organism>
<evidence type="ECO:0000256" key="4">
    <source>
        <dbReference type="ARBA" id="ARBA00022989"/>
    </source>
</evidence>
<comment type="similarity">
    <text evidence="2">Belongs to the GtrA family.</text>
</comment>
<dbReference type="InterPro" id="IPR007267">
    <property type="entry name" value="GtrA_DPMS_TM"/>
</dbReference>